<reference evidence="1 2" key="1">
    <citation type="journal article" date="2022" name="bioRxiv">
        <title>An ancient truncated duplication of the anti-Mullerian hormone receptor type 2 gene is a potential conserved master sex determinant in the Pangasiidae catfish family.</title>
        <authorList>
            <person name="Wen M."/>
            <person name="Pan Q."/>
            <person name="Jouanno E."/>
            <person name="Montfort J."/>
            <person name="Zahm M."/>
            <person name="Cabau C."/>
            <person name="Klopp C."/>
            <person name="Iampietro C."/>
            <person name="Roques C."/>
            <person name="Bouchez O."/>
            <person name="Castinel A."/>
            <person name="Donnadieu C."/>
            <person name="Parrinello H."/>
            <person name="Poncet C."/>
            <person name="Belmonte E."/>
            <person name="Gautier V."/>
            <person name="Avarre J.-C."/>
            <person name="Dugue R."/>
            <person name="Gustiano R."/>
            <person name="Ha T.T.T."/>
            <person name="Campet M."/>
            <person name="Sriphairoj K."/>
            <person name="Ribolli J."/>
            <person name="de Almeida F.L."/>
            <person name="Desvignes T."/>
            <person name="Postlethwait J.H."/>
            <person name="Bucao C.F."/>
            <person name="Robinson-Rechavi M."/>
            <person name="Bobe J."/>
            <person name="Herpin A."/>
            <person name="Guiguen Y."/>
        </authorList>
    </citation>
    <scope>NUCLEOTIDE SEQUENCE [LARGE SCALE GENOMIC DNA]</scope>
    <source>
        <strain evidence="1">YG-Dec2019</strain>
    </source>
</reference>
<accession>A0ACC5WG46</accession>
<gene>
    <name evidence="1" type="ORF">PGIGA_G00209480</name>
</gene>
<evidence type="ECO:0000313" key="2">
    <source>
        <dbReference type="Proteomes" id="UP000829447"/>
    </source>
</evidence>
<comment type="caution">
    <text evidence="1">The sequence shown here is derived from an EMBL/GenBank/DDBJ whole genome shotgun (WGS) entry which is preliminary data.</text>
</comment>
<protein>
    <submittedName>
        <fullName evidence="1">Uncharacterized protein</fullName>
    </submittedName>
</protein>
<dbReference type="Proteomes" id="UP000829447">
    <property type="component" value="Linkage Group LG5"/>
</dbReference>
<evidence type="ECO:0000313" key="1">
    <source>
        <dbReference type="EMBL" id="MCI4377966.1"/>
    </source>
</evidence>
<name>A0ACC5WG46_PANGG</name>
<proteinExistence type="predicted"/>
<sequence>MILGRNLERNQTQKGTHPHLGDTGECDMNNVLSVFIYSHVGCCLPQSPHRVGSVALNTQILTRQKPAGAGPSLDAS</sequence>
<keyword evidence="2" id="KW-1185">Reference proteome</keyword>
<organism evidence="1 2">
    <name type="scientific">Pangasianodon gigas</name>
    <name type="common">Mekong giant catfish</name>
    <name type="synonym">Pangasius gigas</name>
    <dbReference type="NCBI Taxonomy" id="30993"/>
    <lineage>
        <taxon>Eukaryota</taxon>
        <taxon>Metazoa</taxon>
        <taxon>Chordata</taxon>
        <taxon>Craniata</taxon>
        <taxon>Vertebrata</taxon>
        <taxon>Euteleostomi</taxon>
        <taxon>Actinopterygii</taxon>
        <taxon>Neopterygii</taxon>
        <taxon>Teleostei</taxon>
        <taxon>Ostariophysi</taxon>
        <taxon>Siluriformes</taxon>
        <taxon>Pangasiidae</taxon>
        <taxon>Pangasianodon</taxon>
    </lineage>
</organism>
<dbReference type="EMBL" id="CM040458">
    <property type="protein sequence ID" value="MCI4377966.1"/>
    <property type="molecule type" value="Genomic_DNA"/>
</dbReference>
<feature type="non-terminal residue" evidence="1">
    <location>
        <position position="76"/>
    </location>
</feature>